<comment type="caution">
    <text evidence="1">The sequence shown here is derived from an EMBL/GenBank/DDBJ whole genome shotgun (WGS) entry which is preliminary data.</text>
</comment>
<dbReference type="Proteomes" id="UP000093412">
    <property type="component" value="Unassembled WGS sequence"/>
</dbReference>
<evidence type="ECO:0000313" key="2">
    <source>
        <dbReference type="Proteomes" id="UP000093412"/>
    </source>
</evidence>
<name>A0ABX2Y3A5_9CELL</name>
<dbReference type="RefSeq" id="WP_068625792.1">
    <property type="nucleotide sequence ID" value="NZ_MAQA01000024.1"/>
</dbReference>
<sequence>MAGEWTIRELAREAGVSRKSVWAWISTRGWERPTSGPWILDAEQGRLVLERFEQTAPLRTSREPVACSVEDCERARFGLQDVCKMHYQRRARTGRTERSSGGDWQTAKTHCPAGHPYTAENTYMFPSDAGTRRRCRTCRIAQSSAPKKQTADG</sequence>
<evidence type="ECO:0000313" key="1">
    <source>
        <dbReference type="EMBL" id="OCI31032.1"/>
    </source>
</evidence>
<reference evidence="1 2" key="1">
    <citation type="submission" date="2016-06" db="EMBL/GenBank/DDBJ databases">
        <title>Genome sequence of Oerskovia enterophila DSM 43852.</title>
        <authorList>
            <person name="Poehlein A."/>
            <person name="Jag V."/>
            <person name="Bengelsdorf F.R."/>
            <person name="Daniel R."/>
            <person name="Duerre P."/>
        </authorList>
    </citation>
    <scope>NUCLEOTIDE SEQUENCE [LARGE SCALE GENOMIC DNA]</scope>
    <source>
        <strain evidence="1 2">DSM 43852</strain>
    </source>
</reference>
<dbReference type="EMBL" id="MAQA01000024">
    <property type="protein sequence ID" value="OCI31032.1"/>
    <property type="molecule type" value="Genomic_DNA"/>
</dbReference>
<proteinExistence type="predicted"/>
<accession>A0ABX2Y3A5</accession>
<protein>
    <recommendedName>
        <fullName evidence="3">Helix-turn-helix domain-containing protein</fullName>
    </recommendedName>
</protein>
<organism evidence="1 2">
    <name type="scientific">Oerskovia enterophila</name>
    <dbReference type="NCBI Taxonomy" id="43678"/>
    <lineage>
        <taxon>Bacteria</taxon>
        <taxon>Bacillati</taxon>
        <taxon>Actinomycetota</taxon>
        <taxon>Actinomycetes</taxon>
        <taxon>Micrococcales</taxon>
        <taxon>Cellulomonadaceae</taxon>
        <taxon>Oerskovia</taxon>
    </lineage>
</organism>
<evidence type="ECO:0008006" key="3">
    <source>
        <dbReference type="Google" id="ProtNLM"/>
    </source>
</evidence>
<keyword evidence="2" id="KW-1185">Reference proteome</keyword>
<gene>
    <name evidence="1" type="ORF">OERS_22420</name>
</gene>